<keyword evidence="2" id="KW-0472">Membrane</keyword>
<feature type="compositionally biased region" description="Basic and acidic residues" evidence="1">
    <location>
        <begin position="373"/>
        <end position="382"/>
    </location>
</feature>
<keyword evidence="4" id="KW-1185">Reference proteome</keyword>
<dbReference type="EMBL" id="JAWWNJ010000105">
    <property type="protein sequence ID" value="KAK6992928.1"/>
    <property type="molecule type" value="Genomic_DNA"/>
</dbReference>
<feature type="transmembrane region" description="Helical" evidence="2">
    <location>
        <begin position="259"/>
        <end position="281"/>
    </location>
</feature>
<feature type="transmembrane region" description="Helical" evidence="2">
    <location>
        <begin position="149"/>
        <end position="171"/>
    </location>
</feature>
<gene>
    <name evidence="3" type="ORF">R3P38DRAFT_3224296</name>
</gene>
<feature type="transmembrane region" description="Helical" evidence="2">
    <location>
        <begin position="230"/>
        <end position="253"/>
    </location>
</feature>
<feature type="region of interest" description="Disordered" evidence="1">
    <location>
        <begin position="290"/>
        <end position="324"/>
    </location>
</feature>
<feature type="transmembrane region" description="Helical" evidence="2">
    <location>
        <begin position="26"/>
        <end position="47"/>
    </location>
</feature>
<proteinExistence type="predicted"/>
<dbReference type="AlphaFoldDB" id="A0AAV9ZWK9"/>
<comment type="caution">
    <text evidence="3">The sequence shown here is derived from an EMBL/GenBank/DDBJ whole genome shotgun (WGS) entry which is preliminary data.</text>
</comment>
<evidence type="ECO:0000313" key="3">
    <source>
        <dbReference type="EMBL" id="KAK6992928.1"/>
    </source>
</evidence>
<feature type="compositionally biased region" description="Polar residues" evidence="1">
    <location>
        <begin position="299"/>
        <end position="324"/>
    </location>
</feature>
<evidence type="ECO:0000313" key="4">
    <source>
        <dbReference type="Proteomes" id="UP001362999"/>
    </source>
</evidence>
<sequence>MDQFPDGQIPSLGQGFTFPEGTKESYLAVFLECVVYGAYIPVFIESLKVLRRRKLANANHAYLVATTIAMFALISARAIGDIVGSTDNFGSKAILMYQKYSANSRTDNPLQILAQAAAFKVELYYALLVAVADAFIVFRTWVVWNRQWFVALLPFLLYLAACGASIWSLILLHNLGPLVDIVKQVVNPGDIFLILTVCTNIVCTGLIAFRIVHSYRKLASGVPSRRSESMLVVSVLVESAAIYTLLSVALLISTRMNSFASFVISSISSPMIGLVFSHIIVRVGKGTSYGGEQTDRTESTSASMQFTTQPPISVPSNNDNNQGYGRSYELGSMASRRTHSIARTEIQLTLDEDDGEAESRREDASARSVVDLNKQRGAEGVV</sequence>
<organism evidence="3 4">
    <name type="scientific">Favolaschia claudopus</name>
    <dbReference type="NCBI Taxonomy" id="2862362"/>
    <lineage>
        <taxon>Eukaryota</taxon>
        <taxon>Fungi</taxon>
        <taxon>Dikarya</taxon>
        <taxon>Basidiomycota</taxon>
        <taxon>Agaricomycotina</taxon>
        <taxon>Agaricomycetes</taxon>
        <taxon>Agaricomycetidae</taxon>
        <taxon>Agaricales</taxon>
        <taxon>Marasmiineae</taxon>
        <taxon>Mycenaceae</taxon>
        <taxon>Favolaschia</taxon>
    </lineage>
</organism>
<keyword evidence="2" id="KW-0812">Transmembrane</keyword>
<dbReference type="Proteomes" id="UP001362999">
    <property type="component" value="Unassembled WGS sequence"/>
</dbReference>
<name>A0AAV9ZWK9_9AGAR</name>
<feature type="transmembrane region" description="Helical" evidence="2">
    <location>
        <begin position="59"/>
        <end position="79"/>
    </location>
</feature>
<evidence type="ECO:0000256" key="1">
    <source>
        <dbReference type="SAM" id="MobiDB-lite"/>
    </source>
</evidence>
<feature type="transmembrane region" description="Helical" evidence="2">
    <location>
        <begin position="123"/>
        <end position="142"/>
    </location>
</feature>
<feature type="region of interest" description="Disordered" evidence="1">
    <location>
        <begin position="350"/>
        <end position="382"/>
    </location>
</feature>
<protein>
    <submittedName>
        <fullName evidence="3">Uncharacterized protein</fullName>
    </submittedName>
</protein>
<keyword evidence="2" id="KW-1133">Transmembrane helix</keyword>
<evidence type="ECO:0000256" key="2">
    <source>
        <dbReference type="SAM" id="Phobius"/>
    </source>
</evidence>
<feature type="transmembrane region" description="Helical" evidence="2">
    <location>
        <begin position="191"/>
        <end position="209"/>
    </location>
</feature>
<reference evidence="3 4" key="1">
    <citation type="journal article" date="2024" name="J Genomics">
        <title>Draft genome sequencing and assembly of Favolaschia claudopus CIRM-BRFM 2984 isolated from oak limbs.</title>
        <authorList>
            <person name="Navarro D."/>
            <person name="Drula E."/>
            <person name="Chaduli D."/>
            <person name="Cazenave R."/>
            <person name="Ahrendt S."/>
            <person name="Wang J."/>
            <person name="Lipzen A."/>
            <person name="Daum C."/>
            <person name="Barry K."/>
            <person name="Grigoriev I.V."/>
            <person name="Favel A."/>
            <person name="Rosso M.N."/>
            <person name="Martin F."/>
        </authorList>
    </citation>
    <scope>NUCLEOTIDE SEQUENCE [LARGE SCALE GENOMIC DNA]</scope>
    <source>
        <strain evidence="3 4">CIRM-BRFM 2984</strain>
    </source>
</reference>
<accession>A0AAV9ZWK9</accession>